<evidence type="ECO:0000313" key="2">
    <source>
        <dbReference type="Proteomes" id="UP000682811"/>
    </source>
</evidence>
<keyword evidence="2" id="KW-1185">Reference proteome</keyword>
<name>A0A919Y9L4_9BACL</name>
<dbReference type="EMBL" id="BORT01000008">
    <property type="protein sequence ID" value="GIO47541.1"/>
    <property type="molecule type" value="Genomic_DNA"/>
</dbReference>
<reference evidence="1 2" key="1">
    <citation type="submission" date="2021-03" db="EMBL/GenBank/DDBJ databases">
        <title>Antimicrobial resistance genes in bacteria isolated from Japanese honey, and their potential for conferring macrolide and lincosamide resistance in the American foulbrood pathogen Paenibacillus larvae.</title>
        <authorList>
            <person name="Okamoto M."/>
            <person name="Kumagai M."/>
            <person name="Kanamori H."/>
            <person name="Takamatsu D."/>
        </authorList>
    </citation>
    <scope>NUCLEOTIDE SEQUENCE [LARGE SCALE GENOMIC DNA]</scope>
    <source>
        <strain evidence="1 2">J34TS1</strain>
    </source>
</reference>
<sequence length="86" mass="9525">MLYDTTRYEKPFNHFGACLGAGAEFAIADGGAGSLAEGEQIVEIKVWNAHKSWVSDPFRVDQRRRDGKGRREGCAVHDGIDYPGRI</sequence>
<protein>
    <submittedName>
        <fullName evidence="1">Uncharacterized protein</fullName>
    </submittedName>
</protein>
<evidence type="ECO:0000313" key="1">
    <source>
        <dbReference type="EMBL" id="GIO47541.1"/>
    </source>
</evidence>
<organism evidence="1 2">
    <name type="scientific">Paenibacillus azoreducens</name>
    <dbReference type="NCBI Taxonomy" id="116718"/>
    <lineage>
        <taxon>Bacteria</taxon>
        <taxon>Bacillati</taxon>
        <taxon>Bacillota</taxon>
        <taxon>Bacilli</taxon>
        <taxon>Bacillales</taxon>
        <taxon>Paenibacillaceae</taxon>
        <taxon>Paenibacillus</taxon>
    </lineage>
</organism>
<comment type="caution">
    <text evidence="1">The sequence shown here is derived from an EMBL/GenBank/DDBJ whole genome shotgun (WGS) entry which is preliminary data.</text>
</comment>
<gene>
    <name evidence="1" type="ORF">J34TS1_23060</name>
</gene>
<dbReference type="AlphaFoldDB" id="A0A919Y9L4"/>
<dbReference type="Proteomes" id="UP000682811">
    <property type="component" value="Unassembled WGS sequence"/>
</dbReference>
<proteinExistence type="predicted"/>
<accession>A0A919Y9L4</accession>